<organism evidence="2 3">
    <name type="scientific">Moraxella lacunata</name>
    <dbReference type="NCBI Taxonomy" id="477"/>
    <lineage>
        <taxon>Bacteria</taxon>
        <taxon>Pseudomonadati</taxon>
        <taxon>Pseudomonadota</taxon>
        <taxon>Gammaproteobacteria</taxon>
        <taxon>Moraxellales</taxon>
        <taxon>Moraxellaceae</taxon>
        <taxon>Moraxella</taxon>
    </lineage>
</organism>
<evidence type="ECO:0000313" key="3">
    <source>
        <dbReference type="Proteomes" id="UP000092607"/>
    </source>
</evidence>
<keyword evidence="1" id="KW-0812">Transmembrane</keyword>
<sequence>MWLKLLPYIQFICFIIFVIGVIKYAIRTKTFFIMPNMKHPKHTKDEIILSAFGLLGFVISSNLRGFLDI</sequence>
<dbReference type="EMBL" id="LZMS01000061">
    <property type="protein sequence ID" value="OBX61792.1"/>
    <property type="molecule type" value="Genomic_DNA"/>
</dbReference>
<keyword evidence="1" id="KW-1133">Transmembrane helix</keyword>
<proteinExistence type="predicted"/>
<evidence type="ECO:0000313" key="2">
    <source>
        <dbReference type="EMBL" id="OBX61792.1"/>
    </source>
</evidence>
<name>A0A1B8PZI0_MORLA</name>
<accession>A0A1B8PZI0</accession>
<dbReference type="AlphaFoldDB" id="A0A1B8PZI0"/>
<comment type="caution">
    <text evidence="2">The sequence shown here is derived from an EMBL/GenBank/DDBJ whole genome shotgun (WGS) entry which is preliminary data.</text>
</comment>
<keyword evidence="1" id="KW-0472">Membrane</keyword>
<reference evidence="2 3" key="1">
    <citation type="submission" date="2016-06" db="EMBL/GenBank/DDBJ databases">
        <title>Draft genome of Moraxella lacunata CCUG 57757A.</title>
        <authorList>
            <person name="Salva-Serra F."/>
            <person name="Engstrom-Jakobsson H."/>
            <person name="Thorell K."/>
            <person name="Gonzales-Siles L."/>
            <person name="Karlsson R."/>
            <person name="Boulund F."/>
            <person name="Engstrand L."/>
            <person name="Kristiansson E."/>
            <person name="Moore E."/>
        </authorList>
    </citation>
    <scope>NUCLEOTIDE SEQUENCE [LARGE SCALE GENOMIC DNA]</scope>
    <source>
        <strain evidence="2 3">CCUG 57757A</strain>
    </source>
</reference>
<protein>
    <submittedName>
        <fullName evidence="2">Uncharacterized protein</fullName>
    </submittedName>
</protein>
<dbReference type="Proteomes" id="UP000092607">
    <property type="component" value="Unassembled WGS sequence"/>
</dbReference>
<gene>
    <name evidence="2" type="ORF">A9309_00420</name>
</gene>
<feature type="transmembrane region" description="Helical" evidence="1">
    <location>
        <begin position="47"/>
        <end position="67"/>
    </location>
</feature>
<feature type="transmembrane region" description="Helical" evidence="1">
    <location>
        <begin position="6"/>
        <end position="26"/>
    </location>
</feature>
<evidence type="ECO:0000256" key="1">
    <source>
        <dbReference type="SAM" id="Phobius"/>
    </source>
</evidence>